<protein>
    <submittedName>
        <fullName evidence="2">Uncharacterized protein</fullName>
    </submittedName>
</protein>
<sequence length="81" mass="9334">WLELTIKSDGDNIKLQQLYTQLLMPFYALAIDRDVQSSSSSSSSSSYSVTSSMPSFSRLYYRQYHAKRHQSNSIRTESDDE</sequence>
<organism evidence="2 3">
    <name type="scientific">Rotaria magnacalcarata</name>
    <dbReference type="NCBI Taxonomy" id="392030"/>
    <lineage>
        <taxon>Eukaryota</taxon>
        <taxon>Metazoa</taxon>
        <taxon>Spiralia</taxon>
        <taxon>Gnathifera</taxon>
        <taxon>Rotifera</taxon>
        <taxon>Eurotatoria</taxon>
        <taxon>Bdelloidea</taxon>
        <taxon>Philodinida</taxon>
        <taxon>Philodinidae</taxon>
        <taxon>Rotaria</taxon>
    </lineage>
</organism>
<dbReference type="EMBL" id="CAJOBJ010084214">
    <property type="protein sequence ID" value="CAF4513907.1"/>
    <property type="molecule type" value="Genomic_DNA"/>
</dbReference>
<feature type="non-terminal residue" evidence="2">
    <location>
        <position position="81"/>
    </location>
</feature>
<dbReference type="Proteomes" id="UP000681720">
    <property type="component" value="Unassembled WGS sequence"/>
</dbReference>
<comment type="caution">
    <text evidence="2">The sequence shown here is derived from an EMBL/GenBank/DDBJ whole genome shotgun (WGS) entry which is preliminary data.</text>
</comment>
<proteinExistence type="predicted"/>
<feature type="non-terminal residue" evidence="2">
    <location>
        <position position="1"/>
    </location>
</feature>
<dbReference type="EMBL" id="CAJOBH010051905">
    <property type="protein sequence ID" value="CAF4383159.1"/>
    <property type="molecule type" value="Genomic_DNA"/>
</dbReference>
<dbReference type="Proteomes" id="UP000681967">
    <property type="component" value="Unassembled WGS sequence"/>
</dbReference>
<reference evidence="2" key="1">
    <citation type="submission" date="2021-02" db="EMBL/GenBank/DDBJ databases">
        <authorList>
            <person name="Nowell W R."/>
        </authorList>
    </citation>
    <scope>NUCLEOTIDE SEQUENCE</scope>
</reference>
<evidence type="ECO:0000313" key="2">
    <source>
        <dbReference type="EMBL" id="CAF4513907.1"/>
    </source>
</evidence>
<gene>
    <name evidence="1" type="ORF">BYL167_LOCUS30822</name>
    <name evidence="2" type="ORF">GIL414_LOCUS35306</name>
</gene>
<evidence type="ECO:0000313" key="3">
    <source>
        <dbReference type="Proteomes" id="UP000681720"/>
    </source>
</evidence>
<dbReference type="AlphaFoldDB" id="A0A8S2XTF9"/>
<accession>A0A8S2XTF9</accession>
<evidence type="ECO:0000313" key="1">
    <source>
        <dbReference type="EMBL" id="CAF4383159.1"/>
    </source>
</evidence>
<name>A0A8S2XTF9_9BILA</name>